<evidence type="ECO:0000313" key="2">
    <source>
        <dbReference type="Proteomes" id="UP000814140"/>
    </source>
</evidence>
<reference evidence="1" key="1">
    <citation type="submission" date="2021-03" db="EMBL/GenBank/DDBJ databases">
        <authorList>
            <consortium name="DOE Joint Genome Institute"/>
            <person name="Ahrendt S."/>
            <person name="Looney B.P."/>
            <person name="Miyauchi S."/>
            <person name="Morin E."/>
            <person name="Drula E."/>
            <person name="Courty P.E."/>
            <person name="Chicoki N."/>
            <person name="Fauchery L."/>
            <person name="Kohler A."/>
            <person name="Kuo A."/>
            <person name="Labutti K."/>
            <person name="Pangilinan J."/>
            <person name="Lipzen A."/>
            <person name="Riley R."/>
            <person name="Andreopoulos W."/>
            <person name="He G."/>
            <person name="Johnson J."/>
            <person name="Barry K.W."/>
            <person name="Grigoriev I.V."/>
            <person name="Nagy L."/>
            <person name="Hibbett D."/>
            <person name="Henrissat B."/>
            <person name="Matheny P.B."/>
            <person name="Labbe J."/>
            <person name="Martin F."/>
        </authorList>
    </citation>
    <scope>NUCLEOTIDE SEQUENCE</scope>
    <source>
        <strain evidence="1">HHB10654</strain>
    </source>
</reference>
<keyword evidence="2" id="KW-1185">Reference proteome</keyword>
<reference evidence="1" key="2">
    <citation type="journal article" date="2022" name="New Phytol.">
        <title>Evolutionary transition to the ectomycorrhizal habit in the genomes of a hyperdiverse lineage of mushroom-forming fungi.</title>
        <authorList>
            <person name="Looney B."/>
            <person name="Miyauchi S."/>
            <person name="Morin E."/>
            <person name="Drula E."/>
            <person name="Courty P.E."/>
            <person name="Kohler A."/>
            <person name="Kuo A."/>
            <person name="LaButti K."/>
            <person name="Pangilinan J."/>
            <person name="Lipzen A."/>
            <person name="Riley R."/>
            <person name="Andreopoulos W."/>
            <person name="He G."/>
            <person name="Johnson J."/>
            <person name="Nolan M."/>
            <person name="Tritt A."/>
            <person name="Barry K.W."/>
            <person name="Grigoriev I.V."/>
            <person name="Nagy L.G."/>
            <person name="Hibbett D."/>
            <person name="Henrissat B."/>
            <person name="Matheny P.B."/>
            <person name="Labbe J."/>
            <person name="Martin F.M."/>
        </authorList>
    </citation>
    <scope>NUCLEOTIDE SEQUENCE</scope>
    <source>
        <strain evidence="1">HHB10654</strain>
    </source>
</reference>
<accession>A0ACB8T6X6</accession>
<name>A0ACB8T6X6_9AGAM</name>
<gene>
    <name evidence="1" type="ORF">BV25DRAFT_300666</name>
</gene>
<dbReference type="EMBL" id="MU277199">
    <property type="protein sequence ID" value="KAI0064278.1"/>
    <property type="molecule type" value="Genomic_DNA"/>
</dbReference>
<sequence length="245" mass="26748">MWISLRFTLLFLAVPATVFACEGECIVGITKAFIGNYTNPIDAVMDDVAKQIVTQLVPQHAAEAKSYLQPILTAYGKSSYDGMETAIFPSYFHGKCQQNGVDPAGCPNPDCPVVCGTPGSLIHFYSTLRFIAYNQTSHVLGLLSSPGSDAYKQVERAVVQAASSPSPRMLLRYERYNSEATDTMGQNMPYVKKREANVKNGLQDIMKTVPQLLLKACGGQATEGDGALPKCSWEDTMKPYILSFP</sequence>
<comment type="caution">
    <text evidence="1">The sequence shown here is derived from an EMBL/GenBank/DDBJ whole genome shotgun (WGS) entry which is preliminary data.</text>
</comment>
<organism evidence="1 2">
    <name type="scientific">Artomyces pyxidatus</name>
    <dbReference type="NCBI Taxonomy" id="48021"/>
    <lineage>
        <taxon>Eukaryota</taxon>
        <taxon>Fungi</taxon>
        <taxon>Dikarya</taxon>
        <taxon>Basidiomycota</taxon>
        <taxon>Agaricomycotina</taxon>
        <taxon>Agaricomycetes</taxon>
        <taxon>Russulales</taxon>
        <taxon>Auriscalpiaceae</taxon>
        <taxon>Artomyces</taxon>
    </lineage>
</organism>
<protein>
    <submittedName>
        <fullName evidence="1">Uncharacterized protein</fullName>
    </submittedName>
</protein>
<proteinExistence type="predicted"/>
<evidence type="ECO:0000313" key="1">
    <source>
        <dbReference type="EMBL" id="KAI0064278.1"/>
    </source>
</evidence>
<dbReference type="Proteomes" id="UP000814140">
    <property type="component" value="Unassembled WGS sequence"/>
</dbReference>